<evidence type="ECO:0000313" key="2">
    <source>
        <dbReference type="Proteomes" id="UP000269945"/>
    </source>
</evidence>
<proteinExistence type="predicted"/>
<gene>
    <name evidence="1" type="ORF">BN2614_LOCUS2</name>
</gene>
<name>A0A9X9PV82_GULGU</name>
<protein>
    <submittedName>
        <fullName evidence="1">Uncharacterized protein</fullName>
    </submittedName>
</protein>
<dbReference type="EMBL" id="CYRY02003009">
    <property type="protein sequence ID" value="VCW67705.1"/>
    <property type="molecule type" value="Genomic_DNA"/>
</dbReference>
<dbReference type="Proteomes" id="UP000269945">
    <property type="component" value="Unassembled WGS sequence"/>
</dbReference>
<dbReference type="AlphaFoldDB" id="A0A9X9PV82"/>
<comment type="caution">
    <text evidence="1">The sequence shown here is derived from an EMBL/GenBank/DDBJ whole genome shotgun (WGS) entry which is preliminary data.</text>
</comment>
<feature type="non-terminal residue" evidence="1">
    <location>
        <position position="158"/>
    </location>
</feature>
<organism evidence="1 2">
    <name type="scientific">Gulo gulo</name>
    <name type="common">Wolverine</name>
    <name type="synonym">Gluton</name>
    <dbReference type="NCBI Taxonomy" id="48420"/>
    <lineage>
        <taxon>Eukaryota</taxon>
        <taxon>Metazoa</taxon>
        <taxon>Chordata</taxon>
        <taxon>Craniata</taxon>
        <taxon>Vertebrata</taxon>
        <taxon>Euteleostomi</taxon>
        <taxon>Mammalia</taxon>
        <taxon>Eutheria</taxon>
        <taxon>Laurasiatheria</taxon>
        <taxon>Carnivora</taxon>
        <taxon>Caniformia</taxon>
        <taxon>Musteloidea</taxon>
        <taxon>Mustelidae</taxon>
        <taxon>Guloninae</taxon>
        <taxon>Gulo</taxon>
    </lineage>
</organism>
<accession>A0A9X9PV82</accession>
<evidence type="ECO:0000313" key="1">
    <source>
        <dbReference type="EMBL" id="VCW67705.1"/>
    </source>
</evidence>
<keyword evidence="2" id="KW-1185">Reference proteome</keyword>
<sequence>MYQNVISAPLCLRWERPLHLLAMRQASCPKVTSSGLWPLSRESLGRPLSSPASVAPPELQSGRTRWSLWAPWGHRFCFYVLPPGFHSSRPGPLSGVAEMGFARLVVGVCWRRSEARSQRPPAPWSLTSLCRHLFQGQPCGWPPGAQDGFPVVSGRSSA</sequence>
<reference evidence="1 2" key="1">
    <citation type="submission" date="2018-10" db="EMBL/GenBank/DDBJ databases">
        <authorList>
            <person name="Ekblom R."/>
            <person name="Jareborg N."/>
        </authorList>
    </citation>
    <scope>NUCLEOTIDE SEQUENCE [LARGE SCALE GENOMIC DNA]</scope>
    <source>
        <tissue evidence="1">Muscle</tissue>
    </source>
</reference>